<dbReference type="Proteomes" id="UP000242444">
    <property type="component" value="Unassembled WGS sequence"/>
</dbReference>
<accession>A0A263D0N6</accession>
<protein>
    <submittedName>
        <fullName evidence="3">Uncharacterized protein</fullName>
    </submittedName>
</protein>
<name>A0A263D0N6_9PSEU</name>
<proteinExistence type="predicted"/>
<sequence length="160" mass="16336">MTDVLLVSGQPAAPALIAVEIVALSLVLVAAGVLVRAWTRRSVRIRRRDLVLDPGPRPAGSPCPADAPQESVAARTSPVSAMGVPFHGPLVGYAEWIRDNAGELSSTQWRTVAAVLASAAGQAAGIARDLENVPDGPSGLSSASPRPGPRPGDLDLGPVA</sequence>
<dbReference type="RefSeq" id="WP_094864062.1">
    <property type="nucleotide sequence ID" value="NZ_NKYE01000011.1"/>
</dbReference>
<dbReference type="AlphaFoldDB" id="A0A263D0N6"/>
<dbReference type="InParanoid" id="A0A263D0N6"/>
<feature type="region of interest" description="Disordered" evidence="1">
    <location>
        <begin position="127"/>
        <end position="160"/>
    </location>
</feature>
<keyword evidence="4" id="KW-1185">Reference proteome</keyword>
<dbReference type="EMBL" id="NKYE01000011">
    <property type="protein sequence ID" value="OZM71779.1"/>
    <property type="molecule type" value="Genomic_DNA"/>
</dbReference>
<evidence type="ECO:0000313" key="3">
    <source>
        <dbReference type="EMBL" id="OZM71779.1"/>
    </source>
</evidence>
<keyword evidence="2" id="KW-1133">Transmembrane helix</keyword>
<feature type="transmembrane region" description="Helical" evidence="2">
    <location>
        <begin position="12"/>
        <end position="38"/>
    </location>
</feature>
<comment type="caution">
    <text evidence="3">The sequence shown here is derived from an EMBL/GenBank/DDBJ whole genome shotgun (WGS) entry which is preliminary data.</text>
</comment>
<gene>
    <name evidence="3" type="ORF">CFN78_18290</name>
</gene>
<keyword evidence="2" id="KW-0472">Membrane</keyword>
<evidence type="ECO:0000256" key="1">
    <source>
        <dbReference type="SAM" id="MobiDB-lite"/>
    </source>
</evidence>
<keyword evidence="2" id="KW-0812">Transmembrane</keyword>
<feature type="region of interest" description="Disordered" evidence="1">
    <location>
        <begin position="56"/>
        <end position="76"/>
    </location>
</feature>
<evidence type="ECO:0000313" key="4">
    <source>
        <dbReference type="Proteomes" id="UP000242444"/>
    </source>
</evidence>
<organism evidence="3 4">
    <name type="scientific">Amycolatopsis antarctica</name>
    <dbReference type="NCBI Taxonomy" id="1854586"/>
    <lineage>
        <taxon>Bacteria</taxon>
        <taxon>Bacillati</taxon>
        <taxon>Actinomycetota</taxon>
        <taxon>Actinomycetes</taxon>
        <taxon>Pseudonocardiales</taxon>
        <taxon>Pseudonocardiaceae</taxon>
        <taxon>Amycolatopsis</taxon>
    </lineage>
</organism>
<feature type="compositionally biased region" description="Low complexity" evidence="1">
    <location>
        <begin position="136"/>
        <end position="145"/>
    </location>
</feature>
<reference evidence="3 4" key="1">
    <citation type="submission" date="2017-07" db="EMBL/GenBank/DDBJ databases">
        <title>Amycolatopsis antarcticus sp. nov., isolated from the surface of an Antarcticus brown macroalga.</title>
        <authorList>
            <person name="Wang J."/>
            <person name="Leiva S."/>
            <person name="Huang J."/>
            <person name="Huang Y."/>
        </authorList>
    </citation>
    <scope>NUCLEOTIDE SEQUENCE [LARGE SCALE GENOMIC DNA]</scope>
    <source>
        <strain evidence="3 4">AU-G6</strain>
    </source>
</reference>
<evidence type="ECO:0000256" key="2">
    <source>
        <dbReference type="SAM" id="Phobius"/>
    </source>
</evidence>